<accession>A0A7J6VDU1</accession>
<sequence>MGVLSILLVLVSFSFNLVSASRIVTGRVGSPLNEFATEFVPSWNSTMGTFSEVGSLIGIDLSYHNLLVGTLNHLNFAFLPRSLHPQSHVQLPLAEWWGGAGVAKE</sequence>
<dbReference type="Proteomes" id="UP000554482">
    <property type="component" value="Unassembled WGS sequence"/>
</dbReference>
<feature type="non-terminal residue" evidence="2">
    <location>
        <position position="105"/>
    </location>
</feature>
<organism evidence="2 3">
    <name type="scientific">Thalictrum thalictroides</name>
    <name type="common">Rue-anemone</name>
    <name type="synonym">Anemone thalictroides</name>
    <dbReference type="NCBI Taxonomy" id="46969"/>
    <lineage>
        <taxon>Eukaryota</taxon>
        <taxon>Viridiplantae</taxon>
        <taxon>Streptophyta</taxon>
        <taxon>Embryophyta</taxon>
        <taxon>Tracheophyta</taxon>
        <taxon>Spermatophyta</taxon>
        <taxon>Magnoliopsida</taxon>
        <taxon>Ranunculales</taxon>
        <taxon>Ranunculaceae</taxon>
        <taxon>Thalictroideae</taxon>
        <taxon>Thalictrum</taxon>
    </lineage>
</organism>
<reference evidence="2 3" key="1">
    <citation type="submission" date="2020-06" db="EMBL/GenBank/DDBJ databases">
        <title>Transcriptomic and genomic resources for Thalictrum thalictroides and T. hernandezii: Facilitating candidate gene discovery in an emerging model plant lineage.</title>
        <authorList>
            <person name="Arias T."/>
            <person name="Riano-Pachon D.M."/>
            <person name="Di Stilio V.S."/>
        </authorList>
    </citation>
    <scope>NUCLEOTIDE SEQUENCE [LARGE SCALE GENOMIC DNA]</scope>
    <source>
        <strain evidence="3">cv. WT478/WT964</strain>
        <tissue evidence="2">Leaves</tissue>
    </source>
</reference>
<keyword evidence="1" id="KW-0732">Signal</keyword>
<comment type="caution">
    <text evidence="2">The sequence shown here is derived from an EMBL/GenBank/DDBJ whole genome shotgun (WGS) entry which is preliminary data.</text>
</comment>
<keyword evidence="3" id="KW-1185">Reference proteome</keyword>
<dbReference type="EMBL" id="JABWDY010033704">
    <property type="protein sequence ID" value="KAF5183266.1"/>
    <property type="molecule type" value="Genomic_DNA"/>
</dbReference>
<proteinExistence type="predicted"/>
<evidence type="ECO:0000313" key="2">
    <source>
        <dbReference type="EMBL" id="KAF5183266.1"/>
    </source>
</evidence>
<evidence type="ECO:0000256" key="1">
    <source>
        <dbReference type="SAM" id="SignalP"/>
    </source>
</evidence>
<feature type="signal peptide" evidence="1">
    <location>
        <begin position="1"/>
        <end position="20"/>
    </location>
</feature>
<name>A0A7J6VDU1_THATH</name>
<dbReference type="AlphaFoldDB" id="A0A7J6VDU1"/>
<protein>
    <submittedName>
        <fullName evidence="2">Uncharacterized protein</fullName>
    </submittedName>
</protein>
<feature type="chain" id="PRO_5029593172" evidence="1">
    <location>
        <begin position="21"/>
        <end position="105"/>
    </location>
</feature>
<gene>
    <name evidence="2" type="ORF">FRX31_027146</name>
</gene>
<evidence type="ECO:0000313" key="3">
    <source>
        <dbReference type="Proteomes" id="UP000554482"/>
    </source>
</evidence>